<comment type="caution">
    <text evidence="1">The sequence shown here is derived from an EMBL/GenBank/DDBJ whole genome shotgun (WGS) entry which is preliminary data.</text>
</comment>
<protein>
    <submittedName>
        <fullName evidence="1">Uncharacterized protein</fullName>
    </submittedName>
</protein>
<keyword evidence="2" id="KW-1185">Reference proteome</keyword>
<dbReference type="Proteomes" id="UP000785679">
    <property type="component" value="Unassembled WGS sequence"/>
</dbReference>
<proteinExistence type="predicted"/>
<reference evidence="1" key="1">
    <citation type="submission" date="2019-06" db="EMBL/GenBank/DDBJ databases">
        <authorList>
            <person name="Zheng W."/>
        </authorList>
    </citation>
    <scope>NUCLEOTIDE SEQUENCE</scope>
    <source>
        <strain evidence="1">QDHG01</strain>
    </source>
</reference>
<sequence length="134" mass="14721">MGSSADLLLEVSFSNSLPLLSTSEGLPAKQLACNISKKSSQGIMRSSCSSNMPNAHFNRSSLLGGFCSEFMSIMSRRRKFTKPLIVPAMPTKRERRWGVSSTLSMRRNCLNSILFGSYISRASPYICLMALASK</sequence>
<organism evidence="1 2">
    <name type="scientific">Halteria grandinella</name>
    <dbReference type="NCBI Taxonomy" id="5974"/>
    <lineage>
        <taxon>Eukaryota</taxon>
        <taxon>Sar</taxon>
        <taxon>Alveolata</taxon>
        <taxon>Ciliophora</taxon>
        <taxon>Intramacronucleata</taxon>
        <taxon>Spirotrichea</taxon>
        <taxon>Stichotrichia</taxon>
        <taxon>Sporadotrichida</taxon>
        <taxon>Halteriidae</taxon>
        <taxon>Halteria</taxon>
    </lineage>
</organism>
<dbReference type="EMBL" id="RRYP01017383">
    <property type="protein sequence ID" value="TNV74146.1"/>
    <property type="molecule type" value="Genomic_DNA"/>
</dbReference>
<name>A0A8J8NFI6_HALGN</name>
<gene>
    <name evidence="1" type="ORF">FGO68_gene2896</name>
</gene>
<evidence type="ECO:0000313" key="2">
    <source>
        <dbReference type="Proteomes" id="UP000785679"/>
    </source>
</evidence>
<accession>A0A8J8NFI6</accession>
<dbReference type="AlphaFoldDB" id="A0A8J8NFI6"/>
<evidence type="ECO:0000313" key="1">
    <source>
        <dbReference type="EMBL" id="TNV74146.1"/>
    </source>
</evidence>